<evidence type="ECO:0000313" key="3">
    <source>
        <dbReference type="Proteomes" id="UP000626092"/>
    </source>
</evidence>
<dbReference type="EMBL" id="WJXA01000004">
    <property type="protein sequence ID" value="KAF7145635.1"/>
    <property type="molecule type" value="Genomic_DNA"/>
</dbReference>
<sequence length="75" mass="7818">MDPGGESQSQGLAPPKLQAGMFFFFALGATGGVTSLLTSDKPIFESPHAVTGSIGLALLTIQIILPTLFEANLWV</sequence>
<feature type="transmembrane region" description="Helical" evidence="1">
    <location>
        <begin position="49"/>
        <end position="69"/>
    </location>
</feature>
<dbReference type="AlphaFoldDB" id="A0A834H122"/>
<dbReference type="InterPro" id="IPR025067">
    <property type="entry name" value="DUF4079"/>
</dbReference>
<dbReference type="Pfam" id="PF13301">
    <property type="entry name" value="DUF4079"/>
    <property type="match status" value="1"/>
</dbReference>
<dbReference type="Proteomes" id="UP000626092">
    <property type="component" value="Unassembled WGS sequence"/>
</dbReference>
<keyword evidence="3" id="KW-1185">Reference proteome</keyword>
<feature type="transmembrane region" description="Helical" evidence="1">
    <location>
        <begin position="20"/>
        <end position="37"/>
    </location>
</feature>
<accession>A0A834H122</accession>
<organism evidence="2 3">
    <name type="scientific">Rhododendron simsii</name>
    <name type="common">Sims's rhododendron</name>
    <dbReference type="NCBI Taxonomy" id="118357"/>
    <lineage>
        <taxon>Eukaryota</taxon>
        <taxon>Viridiplantae</taxon>
        <taxon>Streptophyta</taxon>
        <taxon>Embryophyta</taxon>
        <taxon>Tracheophyta</taxon>
        <taxon>Spermatophyta</taxon>
        <taxon>Magnoliopsida</taxon>
        <taxon>eudicotyledons</taxon>
        <taxon>Gunneridae</taxon>
        <taxon>Pentapetalae</taxon>
        <taxon>asterids</taxon>
        <taxon>Ericales</taxon>
        <taxon>Ericaceae</taxon>
        <taxon>Ericoideae</taxon>
        <taxon>Rhodoreae</taxon>
        <taxon>Rhododendron</taxon>
    </lineage>
</organism>
<keyword evidence="1" id="KW-0472">Membrane</keyword>
<reference evidence="2" key="1">
    <citation type="submission" date="2019-11" db="EMBL/GenBank/DDBJ databases">
        <authorList>
            <person name="Liu Y."/>
            <person name="Hou J."/>
            <person name="Li T.-Q."/>
            <person name="Guan C.-H."/>
            <person name="Wu X."/>
            <person name="Wu H.-Z."/>
            <person name="Ling F."/>
            <person name="Zhang R."/>
            <person name="Shi X.-G."/>
            <person name="Ren J.-P."/>
            <person name="Chen E.-F."/>
            <person name="Sun J.-M."/>
        </authorList>
    </citation>
    <scope>NUCLEOTIDE SEQUENCE</scope>
    <source>
        <strain evidence="2">Adult_tree_wgs_1</strain>
        <tissue evidence="2">Leaves</tissue>
    </source>
</reference>
<evidence type="ECO:0000313" key="2">
    <source>
        <dbReference type="EMBL" id="KAF7145635.1"/>
    </source>
</evidence>
<dbReference type="OrthoDB" id="1302507at2759"/>
<dbReference type="PANTHER" id="PTHR36738">
    <property type="entry name" value="EXPRESSED PROTEIN"/>
    <property type="match status" value="1"/>
</dbReference>
<dbReference type="PANTHER" id="PTHR36738:SF1">
    <property type="entry name" value="EXPRESSED PROTEIN"/>
    <property type="match status" value="1"/>
</dbReference>
<proteinExistence type="predicted"/>
<name>A0A834H122_RHOSS</name>
<gene>
    <name evidence="2" type="ORF">RHSIM_Rhsim04G0142700</name>
</gene>
<evidence type="ECO:0000256" key="1">
    <source>
        <dbReference type="SAM" id="Phobius"/>
    </source>
</evidence>
<comment type="caution">
    <text evidence="2">The sequence shown here is derived from an EMBL/GenBank/DDBJ whole genome shotgun (WGS) entry which is preliminary data.</text>
</comment>
<dbReference type="GO" id="GO:0016020">
    <property type="term" value="C:membrane"/>
    <property type="evidence" value="ECO:0007669"/>
    <property type="project" value="TreeGrafter"/>
</dbReference>
<keyword evidence="1" id="KW-1133">Transmembrane helix</keyword>
<protein>
    <submittedName>
        <fullName evidence="2">Uncharacterized protein</fullName>
    </submittedName>
</protein>
<keyword evidence="1" id="KW-0812">Transmembrane</keyword>